<dbReference type="AlphaFoldDB" id="A0AAV7NVB7"/>
<accession>A0AAV7NVB7</accession>
<keyword evidence="2" id="KW-1185">Reference proteome</keyword>
<dbReference type="Proteomes" id="UP001066276">
    <property type="component" value="Chromosome 8"/>
</dbReference>
<sequence length="87" mass="9394">MWPRAPGPVMFTAQMEAWRDYGPSCSSAGSCEDLLILRKAALTGELRARGPLMTAARAGKPETRGGAFSKHQLSSVLSKGRNIYLNV</sequence>
<gene>
    <name evidence="1" type="ORF">NDU88_008036</name>
</gene>
<proteinExistence type="predicted"/>
<evidence type="ECO:0000313" key="1">
    <source>
        <dbReference type="EMBL" id="KAJ1119851.1"/>
    </source>
</evidence>
<dbReference type="EMBL" id="JANPWB010000012">
    <property type="protein sequence ID" value="KAJ1119851.1"/>
    <property type="molecule type" value="Genomic_DNA"/>
</dbReference>
<dbReference type="PROSITE" id="PS51257">
    <property type="entry name" value="PROKAR_LIPOPROTEIN"/>
    <property type="match status" value="1"/>
</dbReference>
<organism evidence="1 2">
    <name type="scientific">Pleurodeles waltl</name>
    <name type="common">Iberian ribbed newt</name>
    <dbReference type="NCBI Taxonomy" id="8319"/>
    <lineage>
        <taxon>Eukaryota</taxon>
        <taxon>Metazoa</taxon>
        <taxon>Chordata</taxon>
        <taxon>Craniata</taxon>
        <taxon>Vertebrata</taxon>
        <taxon>Euteleostomi</taxon>
        <taxon>Amphibia</taxon>
        <taxon>Batrachia</taxon>
        <taxon>Caudata</taxon>
        <taxon>Salamandroidea</taxon>
        <taxon>Salamandridae</taxon>
        <taxon>Pleurodelinae</taxon>
        <taxon>Pleurodeles</taxon>
    </lineage>
</organism>
<protein>
    <submittedName>
        <fullName evidence="1">Uncharacterized protein</fullName>
    </submittedName>
</protein>
<comment type="caution">
    <text evidence="1">The sequence shown here is derived from an EMBL/GenBank/DDBJ whole genome shotgun (WGS) entry which is preliminary data.</text>
</comment>
<reference evidence="1" key="1">
    <citation type="journal article" date="2022" name="bioRxiv">
        <title>Sequencing and chromosome-scale assembly of the giantPleurodeles waltlgenome.</title>
        <authorList>
            <person name="Brown T."/>
            <person name="Elewa A."/>
            <person name="Iarovenko S."/>
            <person name="Subramanian E."/>
            <person name="Araus A.J."/>
            <person name="Petzold A."/>
            <person name="Susuki M."/>
            <person name="Suzuki K.-i.T."/>
            <person name="Hayashi T."/>
            <person name="Toyoda A."/>
            <person name="Oliveira C."/>
            <person name="Osipova E."/>
            <person name="Leigh N.D."/>
            <person name="Simon A."/>
            <person name="Yun M.H."/>
        </authorList>
    </citation>
    <scope>NUCLEOTIDE SEQUENCE</scope>
    <source>
        <strain evidence="1">20211129_DDA</strain>
        <tissue evidence="1">Liver</tissue>
    </source>
</reference>
<name>A0AAV7NVB7_PLEWA</name>
<evidence type="ECO:0000313" key="2">
    <source>
        <dbReference type="Proteomes" id="UP001066276"/>
    </source>
</evidence>